<proteinExistence type="inferred from homology"/>
<evidence type="ECO:0000256" key="1">
    <source>
        <dbReference type="ARBA" id="ARBA00023180"/>
    </source>
</evidence>
<evidence type="ECO:0000256" key="2">
    <source>
        <dbReference type="RuleBase" id="RU004439"/>
    </source>
</evidence>
<dbReference type="SUPFAM" id="SSF48726">
    <property type="entry name" value="Immunoglobulin"/>
    <property type="match status" value="1"/>
</dbReference>
<gene>
    <name evidence="5" type="ORF">SPARVUS_LOCUS375724</name>
</gene>
<dbReference type="PANTHER" id="PTHR16675">
    <property type="entry name" value="MHC CLASS I-RELATED"/>
    <property type="match status" value="1"/>
</dbReference>
<dbReference type="PROSITE" id="PS50835">
    <property type="entry name" value="IG_LIKE"/>
    <property type="match status" value="1"/>
</dbReference>
<dbReference type="InterPro" id="IPR003597">
    <property type="entry name" value="Ig_C1-set"/>
</dbReference>
<dbReference type="InterPro" id="IPR011162">
    <property type="entry name" value="MHC_I/II-like_Ag-recog"/>
</dbReference>
<keyword evidence="6" id="KW-1185">Reference proteome</keyword>
<keyword evidence="3" id="KW-0472">Membrane</keyword>
<name>A0ABN9ABS1_9NEOB</name>
<dbReference type="PROSITE" id="PS00290">
    <property type="entry name" value="IG_MHC"/>
    <property type="match status" value="1"/>
</dbReference>
<evidence type="ECO:0000313" key="6">
    <source>
        <dbReference type="Proteomes" id="UP001162483"/>
    </source>
</evidence>
<protein>
    <recommendedName>
        <fullName evidence="4">Ig-like domain-containing protein</fullName>
    </recommendedName>
</protein>
<dbReference type="PRINTS" id="PR01638">
    <property type="entry name" value="MHCCLASSI"/>
</dbReference>
<evidence type="ECO:0000256" key="3">
    <source>
        <dbReference type="SAM" id="Phobius"/>
    </source>
</evidence>
<feature type="non-terminal residue" evidence="5">
    <location>
        <position position="1"/>
    </location>
</feature>
<sequence>CISHAESHTLRYYHTVLSHKRSAQPEFFVSGYLDDKEIVNYNSESHMALPVALWMEENEGPEYWERETLDFKGMEPVCKYSVKATKSHLNQTRGVHCFQVTFGCELNDDGSTNGYCHIGYDGRDFAYLDTQRWIYIPTMPKAEITTQEWNSPGSRAGERRKNYLENICIPKLRQYIQYGRKELEKKVRPEVKVWGRRQSDGVTRLQCLVYGFHPRPVDVKWMRNGEDHVPSDEMTPILPHPDGTYQIRVSVEVPTKEGDTYSCHVDHSSLGDETLSVKWEPDMRPWTIVIVPAIICLLVAVAVICGVFLYKKRKNGYKTTSTSDRSSDSSNPRD</sequence>
<dbReference type="PANTHER" id="PTHR16675:SF286">
    <property type="entry name" value="MHC CLASS I ANTIGEN"/>
    <property type="match status" value="1"/>
</dbReference>
<dbReference type="InterPro" id="IPR011161">
    <property type="entry name" value="MHC_I-like_Ag-recog"/>
</dbReference>
<reference evidence="5" key="1">
    <citation type="submission" date="2023-05" db="EMBL/GenBank/DDBJ databases">
        <authorList>
            <person name="Stuckert A."/>
        </authorList>
    </citation>
    <scope>NUCLEOTIDE SEQUENCE</scope>
</reference>
<keyword evidence="1" id="KW-0325">Glycoprotein</keyword>
<dbReference type="Gene3D" id="2.60.40.10">
    <property type="entry name" value="Immunoglobulins"/>
    <property type="match status" value="1"/>
</dbReference>
<dbReference type="EMBL" id="CATNWA010000131">
    <property type="protein sequence ID" value="CAI9533441.1"/>
    <property type="molecule type" value="Genomic_DNA"/>
</dbReference>
<accession>A0ABN9ABS1</accession>
<dbReference type="InterPro" id="IPR036179">
    <property type="entry name" value="Ig-like_dom_sf"/>
</dbReference>
<dbReference type="InterPro" id="IPR003006">
    <property type="entry name" value="Ig/MHC_CS"/>
</dbReference>
<dbReference type="SUPFAM" id="SSF54452">
    <property type="entry name" value="MHC antigen-recognition domain"/>
    <property type="match status" value="1"/>
</dbReference>
<dbReference type="Proteomes" id="UP001162483">
    <property type="component" value="Unassembled WGS sequence"/>
</dbReference>
<comment type="caution">
    <text evidence="5">The sequence shown here is derived from an EMBL/GenBank/DDBJ whole genome shotgun (WGS) entry which is preliminary data.</text>
</comment>
<organism evidence="5 6">
    <name type="scientific">Staurois parvus</name>
    <dbReference type="NCBI Taxonomy" id="386267"/>
    <lineage>
        <taxon>Eukaryota</taxon>
        <taxon>Metazoa</taxon>
        <taxon>Chordata</taxon>
        <taxon>Craniata</taxon>
        <taxon>Vertebrata</taxon>
        <taxon>Euteleostomi</taxon>
        <taxon>Amphibia</taxon>
        <taxon>Batrachia</taxon>
        <taxon>Anura</taxon>
        <taxon>Neobatrachia</taxon>
        <taxon>Ranoidea</taxon>
        <taxon>Ranidae</taxon>
        <taxon>Staurois</taxon>
    </lineage>
</organism>
<dbReference type="InterPro" id="IPR037055">
    <property type="entry name" value="MHC_I-like_Ag-recog_sf"/>
</dbReference>
<evidence type="ECO:0000259" key="4">
    <source>
        <dbReference type="PROSITE" id="PS50835"/>
    </source>
</evidence>
<dbReference type="InterPro" id="IPR001039">
    <property type="entry name" value="MHC_I_a_a1/a2"/>
</dbReference>
<dbReference type="InterPro" id="IPR007110">
    <property type="entry name" value="Ig-like_dom"/>
</dbReference>
<dbReference type="Gene3D" id="3.30.500.10">
    <property type="entry name" value="MHC class I-like antigen recognition-like"/>
    <property type="match status" value="1"/>
</dbReference>
<dbReference type="Pfam" id="PF07654">
    <property type="entry name" value="C1-set"/>
    <property type="match status" value="1"/>
</dbReference>
<dbReference type="SMART" id="SM00407">
    <property type="entry name" value="IGc1"/>
    <property type="match status" value="1"/>
</dbReference>
<keyword evidence="3" id="KW-0812">Transmembrane</keyword>
<feature type="domain" description="Ig-like" evidence="4">
    <location>
        <begin position="189"/>
        <end position="276"/>
    </location>
</feature>
<comment type="similarity">
    <text evidence="2">Belongs to the MHC class I family.</text>
</comment>
<feature type="transmembrane region" description="Helical" evidence="3">
    <location>
        <begin position="286"/>
        <end position="310"/>
    </location>
</feature>
<dbReference type="Pfam" id="PF00129">
    <property type="entry name" value="MHC_I"/>
    <property type="match status" value="1"/>
</dbReference>
<dbReference type="InterPro" id="IPR013783">
    <property type="entry name" value="Ig-like_fold"/>
</dbReference>
<keyword evidence="3" id="KW-1133">Transmembrane helix</keyword>
<evidence type="ECO:0000313" key="5">
    <source>
        <dbReference type="EMBL" id="CAI9533441.1"/>
    </source>
</evidence>
<dbReference type="InterPro" id="IPR050208">
    <property type="entry name" value="MHC_class-I_related"/>
</dbReference>